<dbReference type="InterPro" id="IPR000600">
    <property type="entry name" value="ROK"/>
</dbReference>
<name>A0AAI8CL16_FERIS</name>
<dbReference type="Gene3D" id="3.30.420.40">
    <property type="match status" value="2"/>
</dbReference>
<dbReference type="SUPFAM" id="SSF53067">
    <property type="entry name" value="Actin-like ATPase domain"/>
    <property type="match status" value="1"/>
</dbReference>
<dbReference type="PANTHER" id="PTHR18964:SF149">
    <property type="entry name" value="BIFUNCTIONAL UDP-N-ACETYLGLUCOSAMINE 2-EPIMERASE_N-ACETYLMANNOSAMINE KINASE"/>
    <property type="match status" value="1"/>
</dbReference>
<dbReference type="Pfam" id="PF00480">
    <property type="entry name" value="ROK"/>
    <property type="match status" value="1"/>
</dbReference>
<evidence type="ECO:0000313" key="2">
    <source>
        <dbReference type="EMBL" id="AMW32331.1"/>
    </source>
</evidence>
<dbReference type="RefSeq" id="WP_033191178.1">
    <property type="nucleotide sequence ID" value="NZ_CP014334.2"/>
</dbReference>
<reference evidence="2 3" key="1">
    <citation type="journal article" date="2015" name="Stand. Genomic Sci.">
        <title>Genome sequence of a native-feather degrading extremely thermophilic Eubacterium, Fervidobacterium islandicum AW-1.</title>
        <authorList>
            <person name="Lee Y.J."/>
            <person name="Jeong H."/>
            <person name="Park G.S."/>
            <person name="Kwak Y."/>
            <person name="Lee S.J."/>
            <person name="Lee S.J."/>
            <person name="Park M.K."/>
            <person name="Kim J.Y."/>
            <person name="Kang H.K."/>
            <person name="Shin J.H."/>
            <person name="Lee D.W."/>
        </authorList>
    </citation>
    <scope>NUCLEOTIDE SEQUENCE [LARGE SCALE GENOMIC DNA]</scope>
    <source>
        <strain evidence="2 3">AW-1</strain>
    </source>
</reference>
<keyword evidence="3" id="KW-1185">Reference proteome</keyword>
<accession>A0AAI8CL16</accession>
<gene>
    <name evidence="2" type="ORF">NA23_02825</name>
</gene>
<dbReference type="InterPro" id="IPR036388">
    <property type="entry name" value="WH-like_DNA-bd_sf"/>
</dbReference>
<dbReference type="SUPFAM" id="SSF46785">
    <property type="entry name" value="Winged helix' DNA-binding domain"/>
    <property type="match status" value="1"/>
</dbReference>
<dbReference type="EMBL" id="CP014334">
    <property type="protein sequence ID" value="AMW32331.1"/>
    <property type="molecule type" value="Genomic_DNA"/>
</dbReference>
<organism evidence="2 3">
    <name type="scientific">Fervidobacterium islandicum</name>
    <dbReference type="NCBI Taxonomy" id="2423"/>
    <lineage>
        <taxon>Bacteria</taxon>
        <taxon>Thermotogati</taxon>
        <taxon>Thermotogota</taxon>
        <taxon>Thermotogae</taxon>
        <taxon>Thermotogales</taxon>
        <taxon>Fervidobacteriaceae</taxon>
        <taxon>Fervidobacterium</taxon>
    </lineage>
</organism>
<proteinExistence type="inferred from homology"/>
<dbReference type="AlphaFoldDB" id="A0AAI8CL16"/>
<dbReference type="Proteomes" id="UP000093740">
    <property type="component" value="Chromosome"/>
</dbReference>
<dbReference type="InterPro" id="IPR043129">
    <property type="entry name" value="ATPase_NBD"/>
</dbReference>
<sequence>MKNEAKILLHILREKKIRRKELEKIVGVNPSTMTYLLDKLKDYIEIEEDSSTMGKPPQLVSISKEAWHILAVSVGRERIRAVVYNGKGEELESTEYKVRGEFLNNEGINELLRKTLEKFYDYDSLGIAFSGTVVDDKVYSKILKLERYDPVKSLKLKALGIPYVILSDVEAIAAYESKTTGKERVFVLNYGTGIGACYYEYHALFSKDEFKNIPLGHIYFDGSEKCYCGARGCLETVASDYVAFKKYTKSSVSFVEFITHEEKYLNDLKIIRNLHKADEGRAKEIYAEIIDRLAYVLGNLSLILGVNNVAIYGEGSSEWLAHQLEIKAKSLSPNFNLSVRYGHVQDAVERGVSLEAAVNYVKKSFSKSRKL</sequence>
<comment type="similarity">
    <text evidence="1">Belongs to the ROK (NagC/XylR) family.</text>
</comment>
<dbReference type="KEGG" id="fia:NA23_02825"/>
<evidence type="ECO:0000313" key="3">
    <source>
        <dbReference type="Proteomes" id="UP000093740"/>
    </source>
</evidence>
<protein>
    <submittedName>
        <fullName evidence="2">ROK family transcriptional regulator</fullName>
    </submittedName>
</protein>
<dbReference type="InterPro" id="IPR036390">
    <property type="entry name" value="WH_DNA-bd_sf"/>
</dbReference>
<evidence type="ECO:0000256" key="1">
    <source>
        <dbReference type="ARBA" id="ARBA00006479"/>
    </source>
</evidence>
<dbReference type="Gene3D" id="1.10.10.10">
    <property type="entry name" value="Winged helix-like DNA-binding domain superfamily/Winged helix DNA-binding domain"/>
    <property type="match status" value="1"/>
</dbReference>
<dbReference type="PANTHER" id="PTHR18964">
    <property type="entry name" value="ROK (REPRESSOR, ORF, KINASE) FAMILY"/>
    <property type="match status" value="1"/>
</dbReference>